<sequence>MSNADWWANKLAGNTPNVPQTQAPRQMNLPPMPPSQQPLPQMPSFQQGAVPNEKAQSAKQTALCPDCGSNNFMSVSGAKPRCFDCGYPVEQQGSRYGSLAGAHVEGATRAATGNDTVSNWNPQGVIGRIN</sequence>
<dbReference type="EMBL" id="LR796174">
    <property type="protein sequence ID" value="CAB4123580.1"/>
    <property type="molecule type" value="Genomic_DNA"/>
</dbReference>
<feature type="compositionally biased region" description="Pro residues" evidence="1">
    <location>
        <begin position="30"/>
        <end position="41"/>
    </location>
</feature>
<protein>
    <submittedName>
        <fullName evidence="2">Uncharacterized protein</fullName>
    </submittedName>
</protein>
<accession>A0A6J5KTV6</accession>
<gene>
    <name evidence="2" type="ORF">UFOVP46_49</name>
</gene>
<name>A0A6J5KTV6_9CAUD</name>
<evidence type="ECO:0000256" key="1">
    <source>
        <dbReference type="SAM" id="MobiDB-lite"/>
    </source>
</evidence>
<proteinExistence type="predicted"/>
<feature type="region of interest" description="Disordered" evidence="1">
    <location>
        <begin position="1"/>
        <end position="57"/>
    </location>
</feature>
<feature type="compositionally biased region" description="Polar residues" evidence="1">
    <location>
        <begin position="12"/>
        <end position="25"/>
    </location>
</feature>
<organism evidence="2">
    <name type="scientific">uncultured Caudovirales phage</name>
    <dbReference type="NCBI Taxonomy" id="2100421"/>
    <lineage>
        <taxon>Viruses</taxon>
        <taxon>Duplodnaviria</taxon>
        <taxon>Heunggongvirae</taxon>
        <taxon>Uroviricota</taxon>
        <taxon>Caudoviricetes</taxon>
        <taxon>Peduoviridae</taxon>
        <taxon>Maltschvirus</taxon>
        <taxon>Maltschvirus maltsch</taxon>
    </lineage>
</organism>
<evidence type="ECO:0000313" key="2">
    <source>
        <dbReference type="EMBL" id="CAB4123580.1"/>
    </source>
</evidence>
<reference evidence="2" key="1">
    <citation type="submission" date="2020-04" db="EMBL/GenBank/DDBJ databases">
        <authorList>
            <person name="Chiriac C."/>
            <person name="Salcher M."/>
            <person name="Ghai R."/>
            <person name="Kavagutti S V."/>
        </authorList>
    </citation>
    <scope>NUCLEOTIDE SEQUENCE</scope>
</reference>